<evidence type="ECO:0000313" key="1">
    <source>
        <dbReference type="EMBL" id="KUM45805.1"/>
    </source>
</evidence>
<accession>A0A101LUX5</accession>
<organism evidence="1">
    <name type="scientific">Picea glauca</name>
    <name type="common">White spruce</name>
    <name type="synonym">Pinus glauca</name>
    <dbReference type="NCBI Taxonomy" id="3330"/>
    <lineage>
        <taxon>Eukaryota</taxon>
        <taxon>Viridiplantae</taxon>
        <taxon>Streptophyta</taxon>
        <taxon>Embryophyta</taxon>
        <taxon>Tracheophyta</taxon>
        <taxon>Spermatophyta</taxon>
        <taxon>Pinopsida</taxon>
        <taxon>Pinidae</taxon>
        <taxon>Conifers I</taxon>
        <taxon>Pinales</taxon>
        <taxon>Pinaceae</taxon>
        <taxon>Picea</taxon>
    </lineage>
</organism>
<dbReference type="AlphaFoldDB" id="A0A101LUX5"/>
<sequence>MESMASQLDVERIHRLVKMEQNQNMDLDPSKGTLPMIPLLLQDNLLGLDLSL</sequence>
<gene>
    <name evidence="1" type="ORF">ABT39_MTgene2373</name>
</gene>
<name>A0A101LUX5_PICGL</name>
<dbReference type="EMBL" id="LKAM01000016">
    <property type="protein sequence ID" value="KUM45805.1"/>
    <property type="molecule type" value="Genomic_DNA"/>
</dbReference>
<keyword evidence="1" id="KW-0496">Mitochondrion</keyword>
<reference evidence="1" key="1">
    <citation type="journal article" date="2015" name="Genome Biol. Evol.">
        <title>Organellar Genomes of White Spruce (Picea glauca): Assembly and Annotation.</title>
        <authorList>
            <person name="Jackman S.D."/>
            <person name="Warren R.L."/>
            <person name="Gibb E.A."/>
            <person name="Vandervalk B.P."/>
            <person name="Mohamadi H."/>
            <person name="Chu J."/>
            <person name="Raymond A."/>
            <person name="Pleasance S."/>
            <person name="Coope R."/>
            <person name="Wildung M.R."/>
            <person name="Ritland C.E."/>
            <person name="Bousquet J."/>
            <person name="Jones S.J."/>
            <person name="Bohlmann J."/>
            <person name="Birol I."/>
        </authorList>
    </citation>
    <scope>NUCLEOTIDE SEQUENCE [LARGE SCALE GENOMIC DNA]</scope>
    <source>
        <tissue evidence="1">Flushing bud</tissue>
    </source>
</reference>
<proteinExistence type="predicted"/>
<comment type="caution">
    <text evidence="1">The sequence shown here is derived from an EMBL/GenBank/DDBJ whole genome shotgun (WGS) entry which is preliminary data.</text>
</comment>
<protein>
    <submittedName>
        <fullName evidence="1">Uncharacterized protein</fullName>
    </submittedName>
</protein>
<geneLocation type="mitochondrion" evidence="1"/>